<protein>
    <submittedName>
        <fullName evidence="1">DUF1963 domain-containing protein</fullName>
    </submittedName>
</protein>
<dbReference type="PANTHER" id="PTHR36436:SF6">
    <property type="entry name" value="SLL5081 PROTEIN"/>
    <property type="match status" value="1"/>
</dbReference>
<dbReference type="InterPro" id="IPR035948">
    <property type="entry name" value="YwqG-like_sf"/>
</dbReference>
<accession>A0A9D1VQN4</accession>
<sequence length="215" mass="24918">MTVRISLHPAGDDKLFGKSKWWGDPELPVDMDYPNYRDDNGEEYPLTFICQVNCSELAAYDTPLPKEGLLCFFARIDYYLGYDDPEVSCEGVWPLEDTRVIYVAPEDMPRIETKILVDENDEPMALPCRRIEWQYCASGKDDCDGHKLLGSPFMIPWEDWDAPCEGWKVLLQVDTDEDDDYTLRFMDDGVFYFLIAPDDLQKGRFSQVRGFMISM</sequence>
<dbReference type="AlphaFoldDB" id="A0A9D1VQN4"/>
<reference evidence="1" key="1">
    <citation type="journal article" date="2021" name="PeerJ">
        <title>Extensive microbial diversity within the chicken gut microbiome revealed by metagenomics and culture.</title>
        <authorList>
            <person name="Gilroy R."/>
            <person name="Ravi A."/>
            <person name="Getino M."/>
            <person name="Pursley I."/>
            <person name="Horton D.L."/>
            <person name="Alikhan N.F."/>
            <person name="Baker D."/>
            <person name="Gharbi K."/>
            <person name="Hall N."/>
            <person name="Watson M."/>
            <person name="Adriaenssens E.M."/>
            <person name="Foster-Nyarko E."/>
            <person name="Jarju S."/>
            <person name="Secka A."/>
            <person name="Antonio M."/>
            <person name="Oren A."/>
            <person name="Chaudhuri R.R."/>
            <person name="La Ragione R."/>
            <person name="Hildebrand F."/>
            <person name="Pallen M.J."/>
        </authorList>
    </citation>
    <scope>NUCLEOTIDE SEQUENCE</scope>
    <source>
        <strain evidence="1">ChiHjej12B11-16260</strain>
    </source>
</reference>
<dbReference type="SUPFAM" id="SSF103032">
    <property type="entry name" value="Hypothetical protein YwqG"/>
    <property type="match status" value="1"/>
</dbReference>
<organism evidence="1 2">
    <name type="scientific">Candidatus Barnesiella excrementipullorum</name>
    <dbReference type="NCBI Taxonomy" id="2838479"/>
    <lineage>
        <taxon>Bacteria</taxon>
        <taxon>Pseudomonadati</taxon>
        <taxon>Bacteroidota</taxon>
        <taxon>Bacteroidia</taxon>
        <taxon>Bacteroidales</taxon>
        <taxon>Barnesiellaceae</taxon>
        <taxon>Barnesiella</taxon>
    </lineage>
</organism>
<evidence type="ECO:0000313" key="1">
    <source>
        <dbReference type="EMBL" id="HIX44833.1"/>
    </source>
</evidence>
<reference evidence="1" key="2">
    <citation type="submission" date="2021-04" db="EMBL/GenBank/DDBJ databases">
        <authorList>
            <person name="Gilroy R."/>
        </authorList>
    </citation>
    <scope>NUCLEOTIDE SEQUENCE</scope>
    <source>
        <strain evidence="1">ChiHjej12B11-16260</strain>
    </source>
</reference>
<name>A0A9D1VQN4_9BACT</name>
<dbReference type="PANTHER" id="PTHR36436">
    <property type="entry name" value="SLL5081 PROTEIN"/>
    <property type="match status" value="1"/>
</dbReference>
<dbReference type="Proteomes" id="UP000824246">
    <property type="component" value="Unassembled WGS sequence"/>
</dbReference>
<evidence type="ECO:0000313" key="2">
    <source>
        <dbReference type="Proteomes" id="UP000824246"/>
    </source>
</evidence>
<proteinExistence type="predicted"/>
<dbReference type="EMBL" id="DXFB01000030">
    <property type="protein sequence ID" value="HIX44833.1"/>
    <property type="molecule type" value="Genomic_DNA"/>
</dbReference>
<comment type="caution">
    <text evidence="1">The sequence shown here is derived from an EMBL/GenBank/DDBJ whole genome shotgun (WGS) entry which is preliminary data.</text>
</comment>
<dbReference type="Pfam" id="PF09234">
    <property type="entry name" value="DUF1963"/>
    <property type="match status" value="1"/>
</dbReference>
<gene>
    <name evidence="1" type="ORF">H9982_01295</name>
</gene>
<dbReference type="Gene3D" id="2.30.320.10">
    <property type="entry name" value="YwqG-like"/>
    <property type="match status" value="1"/>
</dbReference>
<dbReference type="InterPro" id="IPR015315">
    <property type="entry name" value="DUF1963"/>
</dbReference>